<keyword evidence="4" id="KW-0812">Transmembrane</keyword>
<feature type="transmembrane region" description="Helical" evidence="4">
    <location>
        <begin position="125"/>
        <end position="144"/>
    </location>
</feature>
<evidence type="ECO:0000256" key="2">
    <source>
        <dbReference type="ARBA" id="ARBA00006727"/>
    </source>
</evidence>
<dbReference type="Pfam" id="PF07690">
    <property type="entry name" value="MFS_1"/>
    <property type="match status" value="2"/>
</dbReference>
<evidence type="ECO:0000313" key="5">
    <source>
        <dbReference type="EMBL" id="KAF2487396.1"/>
    </source>
</evidence>
<name>A0A6A6Q608_9PEZI</name>
<dbReference type="Proteomes" id="UP000799767">
    <property type="component" value="Unassembled WGS sequence"/>
</dbReference>
<feature type="transmembrane region" description="Helical" evidence="4">
    <location>
        <begin position="53"/>
        <end position="76"/>
    </location>
</feature>
<evidence type="ECO:0000313" key="6">
    <source>
        <dbReference type="Proteomes" id="UP000799767"/>
    </source>
</evidence>
<feature type="transmembrane region" description="Helical" evidence="4">
    <location>
        <begin position="258"/>
        <end position="280"/>
    </location>
</feature>
<dbReference type="GeneID" id="54473267"/>
<reference evidence="5" key="1">
    <citation type="journal article" date="2020" name="Stud. Mycol.">
        <title>101 Dothideomycetes genomes: a test case for predicting lifestyles and emergence of pathogens.</title>
        <authorList>
            <person name="Haridas S."/>
            <person name="Albert R."/>
            <person name="Binder M."/>
            <person name="Bloem J."/>
            <person name="Labutti K."/>
            <person name="Salamov A."/>
            <person name="Andreopoulos B."/>
            <person name="Baker S."/>
            <person name="Barry K."/>
            <person name="Bills G."/>
            <person name="Bluhm B."/>
            <person name="Cannon C."/>
            <person name="Castanera R."/>
            <person name="Culley D."/>
            <person name="Daum C."/>
            <person name="Ezra D."/>
            <person name="Gonzalez J."/>
            <person name="Henrissat B."/>
            <person name="Kuo A."/>
            <person name="Liang C."/>
            <person name="Lipzen A."/>
            <person name="Lutzoni F."/>
            <person name="Magnuson J."/>
            <person name="Mondo S."/>
            <person name="Nolan M."/>
            <person name="Ohm R."/>
            <person name="Pangilinan J."/>
            <person name="Park H.-J."/>
            <person name="Ramirez L."/>
            <person name="Alfaro M."/>
            <person name="Sun H."/>
            <person name="Tritt A."/>
            <person name="Yoshinaga Y."/>
            <person name="Zwiers L.-H."/>
            <person name="Turgeon B."/>
            <person name="Goodwin S."/>
            <person name="Spatafora J."/>
            <person name="Crous P."/>
            <person name="Grigoriev I."/>
        </authorList>
    </citation>
    <scope>NUCLEOTIDE SEQUENCE</scope>
    <source>
        <strain evidence="5">CBS 113389</strain>
    </source>
</reference>
<accession>A0A6A6Q608</accession>
<feature type="transmembrane region" description="Helical" evidence="4">
    <location>
        <begin position="324"/>
        <end position="342"/>
    </location>
</feature>
<feature type="transmembrane region" description="Helical" evidence="4">
    <location>
        <begin position="156"/>
        <end position="178"/>
    </location>
</feature>
<sequence length="456" mass="49398">MERASSEKKSEDLTVDTLEESAVEAQKSHDERTPEQAGDAIAEPLDTPPDGGYGWVVCFALALMNGMTWGIAASYGVFLSHYLATDYFPGATPLDYAFIGGLEFGAAMLISPLTTILTRELGRRVVMSAGIVMISGGYIAASFASQIWQLYLTQGVLVGLGIGAIFIPAIAVLPQWFLKRRSFAQSLASSGSGFLGLAFSLATAAMIKQLGLPWTLRVIGLLAFFGNLVSMVLVRDRNHLVKPPQLGFAVHLLKRYDCLLLLCWAFVHVMGYMVLLYSLSSYGTEVVGLSQGQAGILTAILNLGTGIGRPLIGLASDRWGRIPVASLLTFANGLIILAFWIPANSFGFLLFFSVVAGGTMGVFWMTVGPLCAEVAGLKEVPSFLALQWLTVVLPTTFAEVIALYLRRPSMGRWSYVWLQLFAAMCYLVGSGFIIELWRIKRKKKRLAASGAEHTPS</sequence>
<feature type="compositionally biased region" description="Basic and acidic residues" evidence="3">
    <location>
        <begin position="1"/>
        <end position="12"/>
    </location>
</feature>
<feature type="compositionally biased region" description="Acidic residues" evidence="3">
    <location>
        <begin position="13"/>
        <end position="22"/>
    </location>
</feature>
<keyword evidence="6" id="KW-1185">Reference proteome</keyword>
<dbReference type="InterPro" id="IPR011701">
    <property type="entry name" value="MFS"/>
</dbReference>
<dbReference type="SUPFAM" id="SSF103473">
    <property type="entry name" value="MFS general substrate transporter"/>
    <property type="match status" value="1"/>
</dbReference>
<dbReference type="PANTHER" id="PTHR11360">
    <property type="entry name" value="MONOCARBOXYLATE TRANSPORTER"/>
    <property type="match status" value="1"/>
</dbReference>
<dbReference type="InterPro" id="IPR036259">
    <property type="entry name" value="MFS_trans_sf"/>
</dbReference>
<dbReference type="InterPro" id="IPR050327">
    <property type="entry name" value="Proton-linked_MCT"/>
</dbReference>
<dbReference type="PANTHER" id="PTHR11360:SF315">
    <property type="entry name" value="TRANSPORTER MCH2-RELATED"/>
    <property type="match status" value="1"/>
</dbReference>
<gene>
    <name evidence="5" type="ORF">BDY17DRAFT_288893</name>
</gene>
<organism evidence="5 6">
    <name type="scientific">Neohortaea acidophila</name>
    <dbReference type="NCBI Taxonomy" id="245834"/>
    <lineage>
        <taxon>Eukaryota</taxon>
        <taxon>Fungi</taxon>
        <taxon>Dikarya</taxon>
        <taxon>Ascomycota</taxon>
        <taxon>Pezizomycotina</taxon>
        <taxon>Dothideomycetes</taxon>
        <taxon>Dothideomycetidae</taxon>
        <taxon>Mycosphaerellales</taxon>
        <taxon>Teratosphaeriaceae</taxon>
        <taxon>Neohortaea</taxon>
    </lineage>
</organism>
<dbReference type="AlphaFoldDB" id="A0A6A6Q608"/>
<feature type="transmembrane region" description="Helical" evidence="4">
    <location>
        <begin position="96"/>
        <end position="118"/>
    </location>
</feature>
<dbReference type="OrthoDB" id="6499973at2759"/>
<dbReference type="EMBL" id="MU001631">
    <property type="protein sequence ID" value="KAF2487396.1"/>
    <property type="molecule type" value="Genomic_DNA"/>
</dbReference>
<dbReference type="Gene3D" id="1.20.1250.20">
    <property type="entry name" value="MFS general substrate transporter like domains"/>
    <property type="match status" value="2"/>
</dbReference>
<proteinExistence type="inferred from homology"/>
<keyword evidence="4" id="KW-0472">Membrane</keyword>
<comment type="subcellular location">
    <subcellularLocation>
        <location evidence="1">Membrane</location>
        <topology evidence="1">Multi-pass membrane protein</topology>
    </subcellularLocation>
</comment>
<feature type="transmembrane region" description="Helical" evidence="4">
    <location>
        <begin position="214"/>
        <end position="234"/>
    </location>
</feature>
<evidence type="ECO:0000256" key="4">
    <source>
        <dbReference type="SAM" id="Phobius"/>
    </source>
</evidence>
<keyword evidence="4" id="KW-1133">Transmembrane helix</keyword>
<dbReference type="GO" id="GO:0022857">
    <property type="term" value="F:transmembrane transporter activity"/>
    <property type="evidence" value="ECO:0007669"/>
    <property type="project" value="InterPro"/>
</dbReference>
<dbReference type="GO" id="GO:0016020">
    <property type="term" value="C:membrane"/>
    <property type="evidence" value="ECO:0007669"/>
    <property type="project" value="UniProtKB-SubCell"/>
</dbReference>
<evidence type="ECO:0000256" key="3">
    <source>
        <dbReference type="SAM" id="MobiDB-lite"/>
    </source>
</evidence>
<feature type="transmembrane region" description="Helical" evidence="4">
    <location>
        <begin position="417"/>
        <end position="437"/>
    </location>
</feature>
<feature type="transmembrane region" description="Helical" evidence="4">
    <location>
        <begin position="190"/>
        <end position="208"/>
    </location>
</feature>
<dbReference type="RefSeq" id="XP_033593965.1">
    <property type="nucleotide sequence ID" value="XM_033732265.1"/>
</dbReference>
<feature type="transmembrane region" description="Helical" evidence="4">
    <location>
        <begin position="292"/>
        <end position="312"/>
    </location>
</feature>
<comment type="similarity">
    <text evidence="2">Belongs to the major facilitator superfamily. Monocarboxylate porter (TC 2.A.1.13) family.</text>
</comment>
<feature type="region of interest" description="Disordered" evidence="3">
    <location>
        <begin position="1"/>
        <end position="44"/>
    </location>
</feature>
<protein>
    <submittedName>
        <fullName evidence="5">Major facilitator superfamily protein</fullName>
    </submittedName>
</protein>
<evidence type="ECO:0000256" key="1">
    <source>
        <dbReference type="ARBA" id="ARBA00004141"/>
    </source>
</evidence>
<feature type="transmembrane region" description="Helical" evidence="4">
    <location>
        <begin position="348"/>
        <end position="371"/>
    </location>
</feature>
<feature type="transmembrane region" description="Helical" evidence="4">
    <location>
        <begin position="383"/>
        <end position="405"/>
    </location>
</feature>